<dbReference type="Proteomes" id="UP000292424">
    <property type="component" value="Chromosome"/>
</dbReference>
<reference evidence="6 7" key="1">
    <citation type="submission" date="2019-09" db="EMBL/GenBank/DDBJ databases">
        <title>Complete genome sequence of Arachidicoccus sp. B3-10 isolated from apple orchard soil.</title>
        <authorList>
            <person name="Kim H.S."/>
            <person name="Han K.-I."/>
            <person name="Suh M.K."/>
            <person name="Lee K.C."/>
            <person name="Eom M.K."/>
            <person name="Kim J.-S."/>
            <person name="Kang S.W."/>
            <person name="Sin Y."/>
            <person name="Lee J.-S."/>
        </authorList>
    </citation>
    <scope>NUCLEOTIDE SEQUENCE [LARGE SCALE GENOMIC DNA]</scope>
    <source>
        <strain evidence="6 7">B3-10</strain>
    </source>
</reference>
<dbReference type="PANTHER" id="PTHR42852:SF6">
    <property type="entry name" value="THIOL:DISULFIDE INTERCHANGE PROTEIN DSBE"/>
    <property type="match status" value="1"/>
</dbReference>
<evidence type="ECO:0000259" key="5">
    <source>
        <dbReference type="PROSITE" id="PS51352"/>
    </source>
</evidence>
<dbReference type="EMBL" id="CP044016">
    <property type="protein sequence ID" value="QES88471.1"/>
    <property type="molecule type" value="Genomic_DNA"/>
</dbReference>
<comment type="subcellular location">
    <subcellularLocation>
        <location evidence="1">Cell envelope</location>
    </subcellularLocation>
</comment>
<feature type="domain" description="Thioredoxin" evidence="5">
    <location>
        <begin position="142"/>
        <end position="278"/>
    </location>
</feature>
<evidence type="ECO:0000313" key="6">
    <source>
        <dbReference type="EMBL" id="QES88471.1"/>
    </source>
</evidence>
<dbReference type="PANTHER" id="PTHR42852">
    <property type="entry name" value="THIOL:DISULFIDE INTERCHANGE PROTEIN DSBE"/>
    <property type="match status" value="1"/>
</dbReference>
<dbReference type="OrthoDB" id="6399635at2"/>
<dbReference type="GO" id="GO:0017004">
    <property type="term" value="P:cytochrome complex assembly"/>
    <property type="evidence" value="ECO:0007669"/>
    <property type="project" value="UniProtKB-KW"/>
</dbReference>
<organism evidence="6 7">
    <name type="scientific">Rhizosphaericola mali</name>
    <dbReference type="NCBI Taxonomy" id="2545455"/>
    <lineage>
        <taxon>Bacteria</taxon>
        <taxon>Pseudomonadati</taxon>
        <taxon>Bacteroidota</taxon>
        <taxon>Chitinophagia</taxon>
        <taxon>Chitinophagales</taxon>
        <taxon>Chitinophagaceae</taxon>
        <taxon>Rhizosphaericola</taxon>
    </lineage>
</organism>
<evidence type="ECO:0000313" key="7">
    <source>
        <dbReference type="Proteomes" id="UP000292424"/>
    </source>
</evidence>
<sequence length="278" mass="32657">MLSKKILIVFLFLFFQNIGKSQSILQQYTSSHFKEIHSKFSPYEDSIHYYFQQSSQPLLPNDRTEVLNNYNRQLSIYRTDLLAFVNQNSSDSIVPQWLIYSYFNIDKSEEWNEKYLQILNTNAPHNSSFQYFKEELESLENVQVGKPAPDFTLPDQNDKFISLHDYLGKYVLINFWASWCAPCRAEHPELKKLAAEFAQKGFLVLEISMDDYKNQWRNAMKQDQISWTNLWNDQSWNNAAARKYAIHQIPQNILVDPQGKIVAKNIGMKQLSNFLASK</sequence>
<dbReference type="PROSITE" id="PS00194">
    <property type="entry name" value="THIOREDOXIN_1"/>
    <property type="match status" value="1"/>
</dbReference>
<accession>A0A5P2GA93</accession>
<keyword evidence="7" id="KW-1185">Reference proteome</keyword>
<evidence type="ECO:0000256" key="3">
    <source>
        <dbReference type="ARBA" id="ARBA00023157"/>
    </source>
</evidence>
<protein>
    <submittedName>
        <fullName evidence="6">TlpA family protein disulfide reductase</fullName>
    </submittedName>
</protein>
<dbReference type="KEGG" id="arac:E0W69_007275"/>
<dbReference type="InterPro" id="IPR017937">
    <property type="entry name" value="Thioredoxin_CS"/>
</dbReference>
<keyword evidence="2" id="KW-0201">Cytochrome c-type biogenesis</keyword>
<keyword evidence="4" id="KW-0676">Redox-active center</keyword>
<evidence type="ECO:0000256" key="2">
    <source>
        <dbReference type="ARBA" id="ARBA00022748"/>
    </source>
</evidence>
<dbReference type="PROSITE" id="PS51352">
    <property type="entry name" value="THIOREDOXIN_2"/>
    <property type="match status" value="1"/>
</dbReference>
<dbReference type="CDD" id="cd02966">
    <property type="entry name" value="TlpA_like_family"/>
    <property type="match status" value="1"/>
</dbReference>
<dbReference type="GO" id="GO:0016209">
    <property type="term" value="F:antioxidant activity"/>
    <property type="evidence" value="ECO:0007669"/>
    <property type="project" value="InterPro"/>
</dbReference>
<proteinExistence type="predicted"/>
<evidence type="ECO:0000256" key="4">
    <source>
        <dbReference type="ARBA" id="ARBA00023284"/>
    </source>
</evidence>
<dbReference type="GO" id="GO:0030313">
    <property type="term" value="C:cell envelope"/>
    <property type="evidence" value="ECO:0007669"/>
    <property type="project" value="UniProtKB-SubCell"/>
</dbReference>
<dbReference type="InterPro" id="IPR050553">
    <property type="entry name" value="Thioredoxin_ResA/DsbE_sf"/>
</dbReference>
<dbReference type="GO" id="GO:0016491">
    <property type="term" value="F:oxidoreductase activity"/>
    <property type="evidence" value="ECO:0007669"/>
    <property type="project" value="InterPro"/>
</dbReference>
<gene>
    <name evidence="6" type="ORF">E0W69_007275</name>
</gene>
<dbReference type="InterPro" id="IPR000866">
    <property type="entry name" value="AhpC/TSA"/>
</dbReference>
<dbReference type="InterPro" id="IPR036249">
    <property type="entry name" value="Thioredoxin-like_sf"/>
</dbReference>
<dbReference type="SUPFAM" id="SSF52833">
    <property type="entry name" value="Thioredoxin-like"/>
    <property type="match status" value="1"/>
</dbReference>
<dbReference type="InterPro" id="IPR013766">
    <property type="entry name" value="Thioredoxin_domain"/>
</dbReference>
<name>A0A5P2GA93_9BACT</name>
<dbReference type="Pfam" id="PF00578">
    <property type="entry name" value="AhpC-TSA"/>
    <property type="match status" value="1"/>
</dbReference>
<dbReference type="RefSeq" id="WP_131329358.1">
    <property type="nucleotide sequence ID" value="NZ_CP044016.1"/>
</dbReference>
<keyword evidence="3" id="KW-1015">Disulfide bond</keyword>
<dbReference type="AlphaFoldDB" id="A0A5P2GA93"/>
<evidence type="ECO:0000256" key="1">
    <source>
        <dbReference type="ARBA" id="ARBA00004196"/>
    </source>
</evidence>
<dbReference type="Gene3D" id="3.40.30.10">
    <property type="entry name" value="Glutaredoxin"/>
    <property type="match status" value="1"/>
</dbReference>